<proteinExistence type="predicted"/>
<dbReference type="Proteomes" id="UP001150569">
    <property type="component" value="Unassembled WGS sequence"/>
</dbReference>
<dbReference type="EMBL" id="JANBPT010001047">
    <property type="protein sequence ID" value="KAJ1910460.1"/>
    <property type="molecule type" value="Genomic_DNA"/>
</dbReference>
<feature type="chain" id="PRO_5040892627" evidence="2">
    <location>
        <begin position="22"/>
        <end position="70"/>
    </location>
</feature>
<sequence length="70" mass="6723">MVSFRLAFVAAALATALVASALPAEHRAPALAKRAATTTSALAVPTTGTGLGGGSNGNGGGIGMGWGGRW</sequence>
<comment type="caution">
    <text evidence="3">The sequence shown here is derived from an EMBL/GenBank/DDBJ whole genome shotgun (WGS) entry which is preliminary data.</text>
</comment>
<dbReference type="AlphaFoldDB" id="A0A9W8DI66"/>
<keyword evidence="2" id="KW-0732">Signal</keyword>
<keyword evidence="4" id="KW-1185">Reference proteome</keyword>
<reference evidence="3" key="1">
    <citation type="submission" date="2022-07" db="EMBL/GenBank/DDBJ databases">
        <title>Phylogenomic reconstructions and comparative analyses of Kickxellomycotina fungi.</title>
        <authorList>
            <person name="Reynolds N.K."/>
            <person name="Stajich J.E."/>
            <person name="Barry K."/>
            <person name="Grigoriev I.V."/>
            <person name="Crous P."/>
            <person name="Smith M.E."/>
        </authorList>
    </citation>
    <scope>NUCLEOTIDE SEQUENCE</scope>
    <source>
        <strain evidence="3">RSA 861</strain>
    </source>
</reference>
<gene>
    <name evidence="3" type="ORF">IWQ60_010643</name>
</gene>
<organism evidence="3 4">
    <name type="scientific">Tieghemiomyces parasiticus</name>
    <dbReference type="NCBI Taxonomy" id="78921"/>
    <lineage>
        <taxon>Eukaryota</taxon>
        <taxon>Fungi</taxon>
        <taxon>Fungi incertae sedis</taxon>
        <taxon>Zoopagomycota</taxon>
        <taxon>Kickxellomycotina</taxon>
        <taxon>Dimargaritomycetes</taxon>
        <taxon>Dimargaritales</taxon>
        <taxon>Dimargaritaceae</taxon>
        <taxon>Tieghemiomyces</taxon>
    </lineage>
</organism>
<accession>A0A9W8DI66</accession>
<feature type="region of interest" description="Disordered" evidence="1">
    <location>
        <begin position="44"/>
        <end position="70"/>
    </location>
</feature>
<evidence type="ECO:0000256" key="2">
    <source>
        <dbReference type="SAM" id="SignalP"/>
    </source>
</evidence>
<name>A0A9W8DI66_9FUNG</name>
<protein>
    <submittedName>
        <fullName evidence="3">Uncharacterized protein</fullName>
    </submittedName>
</protein>
<evidence type="ECO:0000313" key="3">
    <source>
        <dbReference type="EMBL" id="KAJ1910460.1"/>
    </source>
</evidence>
<feature type="compositionally biased region" description="Gly residues" evidence="1">
    <location>
        <begin position="49"/>
        <end position="70"/>
    </location>
</feature>
<evidence type="ECO:0000256" key="1">
    <source>
        <dbReference type="SAM" id="MobiDB-lite"/>
    </source>
</evidence>
<evidence type="ECO:0000313" key="4">
    <source>
        <dbReference type="Proteomes" id="UP001150569"/>
    </source>
</evidence>
<feature type="signal peptide" evidence="2">
    <location>
        <begin position="1"/>
        <end position="21"/>
    </location>
</feature>